<gene>
    <name evidence="7" type="ORF">H0235_007232</name>
</gene>
<comment type="function">
    <text evidence="6">Probably involved in the biogenesis of the COX complex.</text>
</comment>
<dbReference type="PROSITE" id="PS50895">
    <property type="entry name" value="SURF1"/>
    <property type="match status" value="1"/>
</dbReference>
<evidence type="ECO:0000256" key="6">
    <source>
        <dbReference type="RuleBase" id="RU363076"/>
    </source>
</evidence>
<dbReference type="GO" id="GO:0033617">
    <property type="term" value="P:mitochondrial respiratory chain complex IV assembly"/>
    <property type="evidence" value="ECO:0007669"/>
    <property type="project" value="TreeGrafter"/>
</dbReference>
<evidence type="ECO:0000256" key="3">
    <source>
        <dbReference type="ARBA" id="ARBA00022692"/>
    </source>
</evidence>
<dbReference type="InterPro" id="IPR045214">
    <property type="entry name" value="Surf1/Surf4"/>
</dbReference>
<keyword evidence="5 6" id="KW-0472">Membrane</keyword>
<evidence type="ECO:0000256" key="5">
    <source>
        <dbReference type="ARBA" id="ARBA00023136"/>
    </source>
</evidence>
<comment type="subcellular location">
    <subcellularLocation>
        <location evidence="1">Membrane</location>
    </subcellularLocation>
    <subcellularLocation>
        <location evidence="6">Mitochondrion inner membrane</location>
        <topology evidence="6">Multi-pass membrane protein</topology>
    </subcellularLocation>
</comment>
<dbReference type="AlphaFoldDB" id="A0A834P4G2"/>
<evidence type="ECO:0000313" key="8">
    <source>
        <dbReference type="Proteomes" id="UP000600918"/>
    </source>
</evidence>
<organism evidence="7 8">
    <name type="scientific">Vespula pensylvanica</name>
    <name type="common">Western yellow jacket</name>
    <name type="synonym">Wasp</name>
    <dbReference type="NCBI Taxonomy" id="30213"/>
    <lineage>
        <taxon>Eukaryota</taxon>
        <taxon>Metazoa</taxon>
        <taxon>Ecdysozoa</taxon>
        <taxon>Arthropoda</taxon>
        <taxon>Hexapoda</taxon>
        <taxon>Insecta</taxon>
        <taxon>Pterygota</taxon>
        <taxon>Neoptera</taxon>
        <taxon>Endopterygota</taxon>
        <taxon>Hymenoptera</taxon>
        <taxon>Apocrita</taxon>
        <taxon>Aculeata</taxon>
        <taxon>Vespoidea</taxon>
        <taxon>Vespidae</taxon>
        <taxon>Vespinae</taxon>
        <taxon>Vespula</taxon>
    </lineage>
</organism>
<keyword evidence="3 6" id="KW-0812">Transmembrane</keyword>
<accession>A0A834P4G2</accession>
<dbReference type="Proteomes" id="UP000600918">
    <property type="component" value="Unassembled WGS sequence"/>
</dbReference>
<keyword evidence="4 6" id="KW-1133">Transmembrane helix</keyword>
<keyword evidence="6" id="KW-0999">Mitochondrion inner membrane</keyword>
<dbReference type="Pfam" id="PF02104">
    <property type="entry name" value="SURF1"/>
    <property type="match status" value="1"/>
</dbReference>
<sequence length="311" mass="36104">MNLPFIRNFSNLAHKILINHCQYKEKSRLLLCNNIKVHLIRRSKSTNPTLYEIRQKAKKPISLYGYFLLVVPVSTFFLGTWQLQRRQWKLKLIEDLQTRINAAPIDLVENVDRLDSLEYCTVKAKGKFLHEKEFLIGPRSVIYHNVAIDTGNLFARRNTNGWNVITPFKVENQDLTILVNRGWIPDKAKNLPHSKIEETIEINGIVRKEESRPPFNPSNKPKYGLWYYRDITNMAKMADTSPIFIDLWSKNDPPEGPLSCQTKITLRNEHFSYMVTCPPRCADVIDEGLILTPIPIVLQKEVTLTKKEVYA</sequence>
<feature type="transmembrane region" description="Helical" evidence="6">
    <location>
        <begin position="63"/>
        <end position="83"/>
    </location>
</feature>
<dbReference type="PANTHER" id="PTHR23427">
    <property type="entry name" value="SURFEIT LOCUS PROTEIN"/>
    <property type="match status" value="1"/>
</dbReference>
<name>A0A834P4G2_VESPE</name>
<dbReference type="PANTHER" id="PTHR23427:SF2">
    <property type="entry name" value="SURFEIT LOCUS PROTEIN 1"/>
    <property type="match status" value="1"/>
</dbReference>
<keyword evidence="8" id="KW-1185">Reference proteome</keyword>
<evidence type="ECO:0000256" key="1">
    <source>
        <dbReference type="ARBA" id="ARBA00004370"/>
    </source>
</evidence>
<proteinExistence type="inferred from homology"/>
<keyword evidence="6" id="KW-0496">Mitochondrion</keyword>
<comment type="similarity">
    <text evidence="2 6">Belongs to the SURF1 family.</text>
</comment>
<comment type="caution">
    <text evidence="7">The sequence shown here is derived from an EMBL/GenBank/DDBJ whole genome shotgun (WGS) entry which is preliminary data.</text>
</comment>
<dbReference type="CDD" id="cd06662">
    <property type="entry name" value="SURF1"/>
    <property type="match status" value="1"/>
</dbReference>
<dbReference type="GO" id="GO:0005743">
    <property type="term" value="C:mitochondrial inner membrane"/>
    <property type="evidence" value="ECO:0007669"/>
    <property type="project" value="UniProtKB-SubCell"/>
</dbReference>
<comment type="caution">
    <text evidence="6">Lacks conserved residue(s) required for the propagation of feature annotation.</text>
</comment>
<evidence type="ECO:0000256" key="4">
    <source>
        <dbReference type="ARBA" id="ARBA00022989"/>
    </source>
</evidence>
<reference evidence="7" key="1">
    <citation type="journal article" date="2020" name="G3 (Bethesda)">
        <title>High-Quality Assemblies for Three Invasive Social Wasps from the &lt;i&gt;Vespula&lt;/i&gt; Genus.</title>
        <authorList>
            <person name="Harrop T.W.R."/>
            <person name="Guhlin J."/>
            <person name="McLaughlin G.M."/>
            <person name="Permina E."/>
            <person name="Stockwell P."/>
            <person name="Gilligan J."/>
            <person name="Le Lec M.F."/>
            <person name="Gruber M.A.M."/>
            <person name="Quinn O."/>
            <person name="Lovegrove M."/>
            <person name="Duncan E.J."/>
            <person name="Remnant E.J."/>
            <person name="Van Eeckhoven J."/>
            <person name="Graham B."/>
            <person name="Knapp R.A."/>
            <person name="Langford K.W."/>
            <person name="Kronenberg Z."/>
            <person name="Press M.O."/>
            <person name="Eacker S.M."/>
            <person name="Wilson-Rankin E.E."/>
            <person name="Purcell J."/>
            <person name="Lester P.J."/>
            <person name="Dearden P.K."/>
        </authorList>
    </citation>
    <scope>NUCLEOTIDE SEQUENCE</scope>
    <source>
        <strain evidence="7">Volc-1</strain>
    </source>
</reference>
<evidence type="ECO:0000313" key="7">
    <source>
        <dbReference type="EMBL" id="KAF7427538.1"/>
    </source>
</evidence>
<evidence type="ECO:0000256" key="2">
    <source>
        <dbReference type="ARBA" id="ARBA00007165"/>
    </source>
</evidence>
<protein>
    <recommendedName>
        <fullName evidence="6">SURF1-like protein</fullName>
    </recommendedName>
</protein>
<dbReference type="EMBL" id="JACSDY010000005">
    <property type="protein sequence ID" value="KAF7427538.1"/>
    <property type="molecule type" value="Genomic_DNA"/>
</dbReference>
<dbReference type="InterPro" id="IPR002994">
    <property type="entry name" value="Surf1/Shy1"/>
</dbReference>